<dbReference type="AlphaFoldDB" id="R7RWR0"/>
<evidence type="ECO:0000313" key="3">
    <source>
        <dbReference type="Proteomes" id="UP000053927"/>
    </source>
</evidence>
<feature type="compositionally biased region" description="Polar residues" evidence="1">
    <location>
        <begin position="36"/>
        <end position="45"/>
    </location>
</feature>
<dbReference type="KEGG" id="shs:STEHIDRAFT_116243"/>
<evidence type="ECO:0000313" key="2">
    <source>
        <dbReference type="EMBL" id="EIM79754.1"/>
    </source>
</evidence>
<gene>
    <name evidence="2" type="ORF">STEHIDRAFT_116243</name>
</gene>
<organism evidence="2 3">
    <name type="scientific">Stereum hirsutum (strain FP-91666)</name>
    <name type="common">White-rot fungus</name>
    <dbReference type="NCBI Taxonomy" id="721885"/>
    <lineage>
        <taxon>Eukaryota</taxon>
        <taxon>Fungi</taxon>
        <taxon>Dikarya</taxon>
        <taxon>Basidiomycota</taxon>
        <taxon>Agaricomycotina</taxon>
        <taxon>Agaricomycetes</taxon>
        <taxon>Russulales</taxon>
        <taxon>Stereaceae</taxon>
        <taxon>Stereum</taxon>
    </lineage>
</organism>
<feature type="compositionally biased region" description="Basic and acidic residues" evidence="1">
    <location>
        <begin position="331"/>
        <end position="369"/>
    </location>
</feature>
<sequence length="414" mass="46387">MPVTNHPRRSPRAGKRRYNASCEACRKRKRSDASRGESTVSTTEFIKQHDGEELESSIIFTKRPPKKGKTASTKKMSEEMAVASEPETAAASEETAVVSEHVEDPVDILNVIAMLQQAAARDSSMKEAVVLSTLTMVMRAIEQKVPGMLTVAMRMLEAAARYSSSTLPTPPMHVTPGSNTPHLVTTPTSEETVLANKDACSYGVVPTVIHANQRQPTVEQEVQEISIPDIWNLWEEWPSSPSKSMDQHEAGYGGGVGGVGYGRALWHNITSANWRARLVNVKDYGNARYRAPSAIVMRDYNHANRGEEIDEKGDGEEGEERNGKQSVMNRTKWEEMYEVRRPKKGRSETNERKGKRSEMKRNQDRDRTSVRLSVTETRVYARNFYHKGQEKAKKNISDTLTINLNQETSPIDPK</sequence>
<reference evidence="3" key="1">
    <citation type="journal article" date="2012" name="Science">
        <title>The Paleozoic origin of enzymatic lignin decomposition reconstructed from 31 fungal genomes.</title>
        <authorList>
            <person name="Floudas D."/>
            <person name="Binder M."/>
            <person name="Riley R."/>
            <person name="Barry K."/>
            <person name="Blanchette R.A."/>
            <person name="Henrissat B."/>
            <person name="Martinez A.T."/>
            <person name="Otillar R."/>
            <person name="Spatafora J.W."/>
            <person name="Yadav J.S."/>
            <person name="Aerts A."/>
            <person name="Benoit I."/>
            <person name="Boyd A."/>
            <person name="Carlson A."/>
            <person name="Copeland A."/>
            <person name="Coutinho P.M."/>
            <person name="de Vries R.P."/>
            <person name="Ferreira P."/>
            <person name="Findley K."/>
            <person name="Foster B."/>
            <person name="Gaskell J."/>
            <person name="Glotzer D."/>
            <person name="Gorecki P."/>
            <person name="Heitman J."/>
            <person name="Hesse C."/>
            <person name="Hori C."/>
            <person name="Igarashi K."/>
            <person name="Jurgens J.A."/>
            <person name="Kallen N."/>
            <person name="Kersten P."/>
            <person name="Kohler A."/>
            <person name="Kuees U."/>
            <person name="Kumar T.K.A."/>
            <person name="Kuo A."/>
            <person name="LaButti K."/>
            <person name="Larrondo L.F."/>
            <person name="Lindquist E."/>
            <person name="Ling A."/>
            <person name="Lombard V."/>
            <person name="Lucas S."/>
            <person name="Lundell T."/>
            <person name="Martin R."/>
            <person name="McLaughlin D.J."/>
            <person name="Morgenstern I."/>
            <person name="Morin E."/>
            <person name="Murat C."/>
            <person name="Nagy L.G."/>
            <person name="Nolan M."/>
            <person name="Ohm R.A."/>
            <person name="Patyshakuliyeva A."/>
            <person name="Rokas A."/>
            <person name="Ruiz-Duenas F.J."/>
            <person name="Sabat G."/>
            <person name="Salamov A."/>
            <person name="Samejima M."/>
            <person name="Schmutz J."/>
            <person name="Slot J.C."/>
            <person name="St John F."/>
            <person name="Stenlid J."/>
            <person name="Sun H."/>
            <person name="Sun S."/>
            <person name="Syed K."/>
            <person name="Tsang A."/>
            <person name="Wiebenga A."/>
            <person name="Young D."/>
            <person name="Pisabarro A."/>
            <person name="Eastwood D.C."/>
            <person name="Martin F."/>
            <person name="Cullen D."/>
            <person name="Grigoriev I.V."/>
            <person name="Hibbett D.S."/>
        </authorList>
    </citation>
    <scope>NUCLEOTIDE SEQUENCE [LARGE SCALE GENOMIC DNA]</scope>
    <source>
        <strain evidence="3">FP-91666</strain>
    </source>
</reference>
<evidence type="ECO:0000256" key="1">
    <source>
        <dbReference type="SAM" id="MobiDB-lite"/>
    </source>
</evidence>
<feature type="region of interest" description="Disordered" evidence="1">
    <location>
        <begin position="306"/>
        <end position="372"/>
    </location>
</feature>
<dbReference type="RefSeq" id="XP_007311076.1">
    <property type="nucleotide sequence ID" value="XM_007311014.1"/>
</dbReference>
<feature type="compositionally biased region" description="Basic residues" evidence="1">
    <location>
        <begin position="1"/>
        <end position="18"/>
    </location>
</feature>
<protein>
    <submittedName>
        <fullName evidence="2">Uncharacterized protein</fullName>
    </submittedName>
</protein>
<proteinExistence type="predicted"/>
<dbReference type="EMBL" id="JH687401">
    <property type="protein sequence ID" value="EIM79754.1"/>
    <property type="molecule type" value="Genomic_DNA"/>
</dbReference>
<dbReference type="Proteomes" id="UP000053927">
    <property type="component" value="Unassembled WGS sequence"/>
</dbReference>
<feature type="region of interest" description="Disordered" evidence="1">
    <location>
        <begin position="1"/>
        <end position="89"/>
    </location>
</feature>
<accession>R7RWR0</accession>
<dbReference type="GeneID" id="18795871"/>
<keyword evidence="3" id="KW-1185">Reference proteome</keyword>
<name>R7RWR0_STEHR</name>
<feature type="compositionally biased region" description="Acidic residues" evidence="1">
    <location>
        <begin position="308"/>
        <end position="319"/>
    </location>
</feature>